<proteinExistence type="predicted"/>
<evidence type="ECO:0000256" key="2">
    <source>
        <dbReference type="SAM" id="Phobius"/>
    </source>
</evidence>
<sequence length="262" mass="27189">MRHRITALIGVVVAGTVLSSLAWTAPAAADVPGFSVRVTAPGTITAGQPAATVTAVATSENRQCRKVRWVLLVRSGSDAGQLRVIRVEDDGPFAVDTSTEGNTTTIVDRALDPGTLCRGRTVTGRWQVAAEDSTGGQVQFEARAFDAEETLLTAAGATTTVRGDRTASPSASPSGKATPEKTTPAGNAGRRTGAVIADSSDETETALVANETTLLGPGLIVGGICVFLGVLLLIRLRSRARLAQIEEQAMPTGFYRMPGSSR</sequence>
<organism evidence="4 5">
    <name type="scientific">Actinoplanes sandaracinus</name>
    <dbReference type="NCBI Taxonomy" id="3045177"/>
    <lineage>
        <taxon>Bacteria</taxon>
        <taxon>Bacillati</taxon>
        <taxon>Actinomycetota</taxon>
        <taxon>Actinomycetes</taxon>
        <taxon>Micromonosporales</taxon>
        <taxon>Micromonosporaceae</taxon>
        <taxon>Actinoplanes</taxon>
    </lineage>
</organism>
<feature type="transmembrane region" description="Helical" evidence="2">
    <location>
        <begin position="214"/>
        <end position="234"/>
    </location>
</feature>
<feature type="compositionally biased region" description="Polar residues" evidence="1">
    <location>
        <begin position="168"/>
        <end position="185"/>
    </location>
</feature>
<protein>
    <submittedName>
        <fullName evidence="4">Uncharacterized protein</fullName>
    </submittedName>
</protein>
<name>A0ABT6WN32_9ACTN</name>
<evidence type="ECO:0000313" key="4">
    <source>
        <dbReference type="EMBL" id="MDI6101133.1"/>
    </source>
</evidence>
<evidence type="ECO:0000313" key="5">
    <source>
        <dbReference type="Proteomes" id="UP001241758"/>
    </source>
</evidence>
<dbReference type="EMBL" id="JASCTH010000013">
    <property type="protein sequence ID" value="MDI6101133.1"/>
    <property type="molecule type" value="Genomic_DNA"/>
</dbReference>
<keyword evidence="3" id="KW-0732">Signal</keyword>
<keyword evidence="2" id="KW-1133">Transmembrane helix</keyword>
<feature type="chain" id="PRO_5045133185" evidence="3">
    <location>
        <begin position="23"/>
        <end position="262"/>
    </location>
</feature>
<keyword evidence="2" id="KW-0472">Membrane</keyword>
<comment type="caution">
    <text evidence="4">The sequence shown here is derived from an EMBL/GenBank/DDBJ whole genome shotgun (WGS) entry which is preliminary data.</text>
</comment>
<feature type="signal peptide" evidence="3">
    <location>
        <begin position="1"/>
        <end position="22"/>
    </location>
</feature>
<feature type="region of interest" description="Disordered" evidence="1">
    <location>
        <begin position="156"/>
        <end position="191"/>
    </location>
</feature>
<dbReference type="RefSeq" id="WP_282761965.1">
    <property type="nucleotide sequence ID" value="NZ_JASCTH010000013.1"/>
</dbReference>
<evidence type="ECO:0000256" key="1">
    <source>
        <dbReference type="SAM" id="MobiDB-lite"/>
    </source>
</evidence>
<dbReference type="Proteomes" id="UP001241758">
    <property type="component" value="Unassembled WGS sequence"/>
</dbReference>
<accession>A0ABT6WN32</accession>
<keyword evidence="5" id="KW-1185">Reference proteome</keyword>
<gene>
    <name evidence="4" type="ORF">QLQ12_21190</name>
</gene>
<keyword evidence="2" id="KW-0812">Transmembrane</keyword>
<reference evidence="4 5" key="1">
    <citation type="submission" date="2023-05" db="EMBL/GenBank/DDBJ databases">
        <title>Actinoplanes sp. NEAU-A12 genome sequencing.</title>
        <authorList>
            <person name="Wang Z.-S."/>
        </authorList>
    </citation>
    <scope>NUCLEOTIDE SEQUENCE [LARGE SCALE GENOMIC DNA]</scope>
    <source>
        <strain evidence="4 5">NEAU-A12</strain>
    </source>
</reference>
<evidence type="ECO:0000256" key="3">
    <source>
        <dbReference type="SAM" id="SignalP"/>
    </source>
</evidence>